<evidence type="ECO:0000256" key="2">
    <source>
        <dbReference type="SAM" id="MobiDB-lite"/>
    </source>
</evidence>
<dbReference type="InterPro" id="IPR006076">
    <property type="entry name" value="FAD-dep_OxRdtase"/>
</dbReference>
<evidence type="ECO:0000259" key="3">
    <source>
        <dbReference type="Pfam" id="PF01266"/>
    </source>
</evidence>
<dbReference type="Gene3D" id="3.50.50.60">
    <property type="entry name" value="FAD/NAD(P)-binding domain"/>
    <property type="match status" value="1"/>
</dbReference>
<dbReference type="GO" id="GO:0005737">
    <property type="term" value="C:cytoplasm"/>
    <property type="evidence" value="ECO:0007669"/>
    <property type="project" value="TreeGrafter"/>
</dbReference>
<dbReference type="PATRIC" id="fig|1227492.4.peg.2136"/>
<organism evidence="4 5">
    <name type="scientific">Natrialba chahannaoensis JCM 10990</name>
    <dbReference type="NCBI Taxonomy" id="1227492"/>
    <lineage>
        <taxon>Archaea</taxon>
        <taxon>Methanobacteriati</taxon>
        <taxon>Methanobacteriota</taxon>
        <taxon>Stenosarchaea group</taxon>
        <taxon>Halobacteria</taxon>
        <taxon>Halobacteriales</taxon>
        <taxon>Natrialbaceae</taxon>
        <taxon>Natrialba</taxon>
    </lineage>
</organism>
<dbReference type="STRING" id="1227492.C482_10831"/>
<sequence>MKIVIVGGGSIGTATAARLGPTDHEVTLVERGEIGTETTAASAGMVMRAAVEPTPFDVGLRNRAWEAYQRLFEESDLEAERIGTLYLAETPAYAERLERSAATLAEHGVDAAFRTSDELTEYGIDPTGFDGSTDFDDGQVPDEFAGGLHTTADLRCNPAAVASWFAACARDAGVDVRTGVEVTDIRTRDGSVSGVDISTDTNTVTNTTHLDADTVINAAGPWAPQLNNTVGVSLPLAHTVGPMAELECPSSASQDADTTRSNSNPKATPFTILESKRYVRPGAADGSPAPRRAVVGEFNTGYAEESVLELDERDLPDSFRSDAPDVASLVSGFDDATITEEWVGYRTVTPDGRPIVGETKVSGFVVACGLTGLGITLAPAVADLVADAVAGELDREHLERVGPERF</sequence>
<feature type="region of interest" description="Disordered" evidence="2">
    <location>
        <begin position="247"/>
        <end position="269"/>
    </location>
</feature>
<keyword evidence="5" id="KW-1185">Reference proteome</keyword>
<feature type="domain" description="FAD dependent oxidoreductase" evidence="3">
    <location>
        <begin position="2"/>
        <end position="387"/>
    </location>
</feature>
<comment type="caution">
    <text evidence="4">The sequence shown here is derived from an EMBL/GenBank/DDBJ whole genome shotgun (WGS) entry which is preliminary data.</text>
</comment>
<accession>M0AL56</accession>
<dbReference type="OrthoDB" id="168391at2157"/>
<keyword evidence="1" id="KW-0560">Oxidoreductase</keyword>
<dbReference type="Proteomes" id="UP000011693">
    <property type="component" value="Unassembled WGS sequence"/>
</dbReference>
<evidence type="ECO:0000313" key="4">
    <source>
        <dbReference type="EMBL" id="ELY99046.1"/>
    </source>
</evidence>
<gene>
    <name evidence="4" type="ORF">C482_10831</name>
</gene>
<dbReference type="GO" id="GO:0016491">
    <property type="term" value="F:oxidoreductase activity"/>
    <property type="evidence" value="ECO:0007669"/>
    <property type="project" value="UniProtKB-KW"/>
</dbReference>
<dbReference type="EMBL" id="AOIN01000059">
    <property type="protein sequence ID" value="ELY99046.1"/>
    <property type="molecule type" value="Genomic_DNA"/>
</dbReference>
<evidence type="ECO:0000313" key="5">
    <source>
        <dbReference type="Proteomes" id="UP000011693"/>
    </source>
</evidence>
<dbReference type="AlphaFoldDB" id="M0AL56"/>
<dbReference type="Gene3D" id="3.30.9.10">
    <property type="entry name" value="D-Amino Acid Oxidase, subunit A, domain 2"/>
    <property type="match status" value="1"/>
</dbReference>
<dbReference type="InterPro" id="IPR036188">
    <property type="entry name" value="FAD/NAD-bd_sf"/>
</dbReference>
<dbReference type="PANTHER" id="PTHR13847:SF289">
    <property type="entry name" value="GLYCINE OXIDASE"/>
    <property type="match status" value="1"/>
</dbReference>
<name>M0AL56_9EURY</name>
<dbReference type="SUPFAM" id="SSF51905">
    <property type="entry name" value="FAD/NAD(P)-binding domain"/>
    <property type="match status" value="1"/>
</dbReference>
<dbReference type="Pfam" id="PF01266">
    <property type="entry name" value="DAO"/>
    <property type="match status" value="1"/>
</dbReference>
<evidence type="ECO:0000256" key="1">
    <source>
        <dbReference type="ARBA" id="ARBA00023002"/>
    </source>
</evidence>
<feature type="compositionally biased region" description="Polar residues" evidence="2">
    <location>
        <begin position="250"/>
        <end position="266"/>
    </location>
</feature>
<dbReference type="PANTHER" id="PTHR13847">
    <property type="entry name" value="SARCOSINE DEHYDROGENASE-RELATED"/>
    <property type="match status" value="1"/>
</dbReference>
<reference evidence="4 5" key="1">
    <citation type="journal article" date="2014" name="PLoS Genet.">
        <title>Phylogenetically driven sequencing of extremely halophilic archaea reveals strategies for static and dynamic osmo-response.</title>
        <authorList>
            <person name="Becker E.A."/>
            <person name="Seitzer P.M."/>
            <person name="Tritt A."/>
            <person name="Larsen D."/>
            <person name="Krusor M."/>
            <person name="Yao A.I."/>
            <person name="Wu D."/>
            <person name="Madern D."/>
            <person name="Eisen J.A."/>
            <person name="Darling A.E."/>
            <person name="Facciotti M.T."/>
        </authorList>
    </citation>
    <scope>NUCLEOTIDE SEQUENCE [LARGE SCALE GENOMIC DNA]</scope>
    <source>
        <strain evidence="4 5">JCM 10990</strain>
    </source>
</reference>
<protein>
    <submittedName>
        <fullName evidence="4">FAD dependent oxidoreductase</fullName>
    </submittedName>
</protein>
<proteinExistence type="predicted"/>
<dbReference type="RefSeq" id="WP_006167605.1">
    <property type="nucleotide sequence ID" value="NZ_AOIN01000059.1"/>
</dbReference>